<keyword evidence="2" id="KW-0614">Plasmid</keyword>
<geneLocation type="plasmid" evidence="2 3">
    <name>pDATS02</name>
</geneLocation>
<dbReference type="EMBL" id="CP115167">
    <property type="protein sequence ID" value="WDA60740.1"/>
    <property type="molecule type" value="Genomic_DNA"/>
</dbReference>
<evidence type="ECO:0000313" key="2">
    <source>
        <dbReference type="EMBL" id="WDA60740.1"/>
    </source>
</evidence>
<accession>A0ABY7V7F6</accession>
<feature type="region of interest" description="Disordered" evidence="1">
    <location>
        <begin position="55"/>
        <end position="81"/>
    </location>
</feature>
<dbReference type="Proteomes" id="UP001217044">
    <property type="component" value="Plasmid pDATS02"/>
</dbReference>
<evidence type="ECO:0000256" key="1">
    <source>
        <dbReference type="SAM" id="MobiDB-lite"/>
    </source>
</evidence>
<dbReference type="RefSeq" id="WP_273991487.1">
    <property type="nucleotide sequence ID" value="NZ_BAABQT010000016.1"/>
</dbReference>
<evidence type="ECO:0000313" key="3">
    <source>
        <dbReference type="Proteomes" id="UP001217044"/>
    </source>
</evidence>
<proteinExistence type="predicted"/>
<sequence>MTEREALLEGITLLAARGPVTLPGIAQRYGLPVSRAWALVQTLLRRGDLIRAAPVPVPRGRPRTGFTRPAEPCALTEGMTR</sequence>
<protein>
    <recommendedName>
        <fullName evidence="4">HTH iclR-type domain-containing protein</fullName>
    </recommendedName>
</protein>
<name>A0ABY7V7F6_9DEIO</name>
<evidence type="ECO:0008006" key="4">
    <source>
        <dbReference type="Google" id="ProtNLM"/>
    </source>
</evidence>
<reference evidence="2 3" key="1">
    <citation type="submission" date="2022-12" db="EMBL/GenBank/DDBJ databases">
        <title>Genome Sequence of Deinococcus aquaticus Type Strain PB314.</title>
        <authorList>
            <person name="Albert C."/>
            <person name="Hill J."/>
            <person name="Boren L."/>
            <person name="Scholz-Ng S."/>
            <person name="Fatema N."/>
            <person name="Grosso R."/>
            <person name="Soboslay E."/>
            <person name="Tuohy J."/>
        </authorList>
    </citation>
    <scope>NUCLEOTIDE SEQUENCE [LARGE SCALE GENOMIC DNA]</scope>
    <source>
        <strain evidence="2 3">PB-314</strain>
        <plasmid evidence="2 3">pDATS02</plasmid>
    </source>
</reference>
<gene>
    <name evidence="2" type="ORF">M8445_17380</name>
</gene>
<organism evidence="2 3">
    <name type="scientific">Deinococcus aquaticus</name>
    <dbReference type="NCBI Taxonomy" id="328692"/>
    <lineage>
        <taxon>Bacteria</taxon>
        <taxon>Thermotogati</taxon>
        <taxon>Deinococcota</taxon>
        <taxon>Deinococci</taxon>
        <taxon>Deinococcales</taxon>
        <taxon>Deinococcaceae</taxon>
        <taxon>Deinococcus</taxon>
    </lineage>
</organism>
<keyword evidence="3" id="KW-1185">Reference proteome</keyword>